<evidence type="ECO:0000256" key="1">
    <source>
        <dbReference type="SAM" id="Phobius"/>
    </source>
</evidence>
<keyword evidence="3" id="KW-1185">Reference proteome</keyword>
<evidence type="ECO:0000313" key="3">
    <source>
        <dbReference type="Proteomes" id="UP001296104"/>
    </source>
</evidence>
<comment type="caution">
    <text evidence="2">The sequence shown here is derived from an EMBL/GenBank/DDBJ whole genome shotgun (WGS) entry which is preliminary data.</text>
</comment>
<proteinExistence type="predicted"/>
<accession>A0AAI8Z0I0</accession>
<dbReference type="EMBL" id="CAVMBE010000034">
    <property type="protein sequence ID" value="CAK4029978.1"/>
    <property type="molecule type" value="Genomic_DNA"/>
</dbReference>
<protein>
    <submittedName>
        <fullName evidence="2">Uncharacterized protein</fullName>
    </submittedName>
</protein>
<dbReference type="Proteomes" id="UP001296104">
    <property type="component" value="Unassembled WGS sequence"/>
</dbReference>
<sequence>MDIRGWTAPAIRLVRHIKPILHSKHLETIRSNTNHYIQLIIIKSAVAAAAIAVLAGLAQGAALESPLEKRCTAVQNVNTHSTACSTDPDNDPPSAGIAYDCGRGYTECGSATYGDPRTVATAPGEFEKCESVWDPYTEKYLRFEHIYAQCIQDWKNGQ</sequence>
<keyword evidence="1" id="KW-0812">Transmembrane</keyword>
<gene>
    <name evidence="2" type="ORF">LECACI_7A005355</name>
</gene>
<feature type="transmembrane region" description="Helical" evidence="1">
    <location>
        <begin position="36"/>
        <end position="58"/>
    </location>
</feature>
<dbReference type="AlphaFoldDB" id="A0AAI8Z0I0"/>
<keyword evidence="1" id="KW-1133">Transmembrane helix</keyword>
<keyword evidence="1" id="KW-0472">Membrane</keyword>
<organism evidence="2 3">
    <name type="scientific">Lecanosticta acicola</name>
    <dbReference type="NCBI Taxonomy" id="111012"/>
    <lineage>
        <taxon>Eukaryota</taxon>
        <taxon>Fungi</taxon>
        <taxon>Dikarya</taxon>
        <taxon>Ascomycota</taxon>
        <taxon>Pezizomycotina</taxon>
        <taxon>Dothideomycetes</taxon>
        <taxon>Dothideomycetidae</taxon>
        <taxon>Mycosphaerellales</taxon>
        <taxon>Mycosphaerellaceae</taxon>
        <taxon>Lecanosticta</taxon>
    </lineage>
</organism>
<reference evidence="2" key="1">
    <citation type="submission" date="2023-11" db="EMBL/GenBank/DDBJ databases">
        <authorList>
            <person name="Alioto T."/>
            <person name="Alioto T."/>
            <person name="Gomez Garrido J."/>
        </authorList>
    </citation>
    <scope>NUCLEOTIDE SEQUENCE</scope>
</reference>
<name>A0AAI8Z0I0_9PEZI</name>
<evidence type="ECO:0000313" key="2">
    <source>
        <dbReference type="EMBL" id="CAK4029978.1"/>
    </source>
</evidence>